<dbReference type="EMBL" id="QFOI01000436">
    <property type="protein sequence ID" value="PZP42355.1"/>
    <property type="molecule type" value="Genomic_DNA"/>
</dbReference>
<organism evidence="1 2">
    <name type="scientific">Pseudopedobacter saltans</name>
    <dbReference type="NCBI Taxonomy" id="151895"/>
    <lineage>
        <taxon>Bacteria</taxon>
        <taxon>Pseudomonadati</taxon>
        <taxon>Bacteroidota</taxon>
        <taxon>Sphingobacteriia</taxon>
        <taxon>Sphingobacteriales</taxon>
        <taxon>Sphingobacteriaceae</taxon>
        <taxon>Pseudopedobacter</taxon>
    </lineage>
</organism>
<protein>
    <submittedName>
        <fullName evidence="1">Uncharacterized protein</fullName>
    </submittedName>
</protein>
<comment type="caution">
    <text evidence="1">The sequence shown here is derived from an EMBL/GenBank/DDBJ whole genome shotgun (WGS) entry which is preliminary data.</text>
</comment>
<evidence type="ECO:0000313" key="1">
    <source>
        <dbReference type="EMBL" id="PZP42355.1"/>
    </source>
</evidence>
<reference evidence="1 2" key="1">
    <citation type="submission" date="2017-11" db="EMBL/GenBank/DDBJ databases">
        <title>Infants hospitalized years apart are colonized by the same room-sourced microbial strains.</title>
        <authorList>
            <person name="Brooks B."/>
            <person name="Olm M.R."/>
            <person name="Firek B.A."/>
            <person name="Baker R."/>
            <person name="Thomas B.C."/>
            <person name="Morowitz M.J."/>
            <person name="Banfield J.F."/>
        </authorList>
    </citation>
    <scope>NUCLEOTIDE SEQUENCE [LARGE SCALE GENOMIC DNA]</scope>
    <source>
        <strain evidence="1">S2_009_000_R2_76</strain>
    </source>
</reference>
<dbReference type="Proteomes" id="UP000249645">
    <property type="component" value="Unassembled WGS sequence"/>
</dbReference>
<dbReference type="AlphaFoldDB" id="A0A2W5EDJ1"/>
<evidence type="ECO:0000313" key="2">
    <source>
        <dbReference type="Proteomes" id="UP000249645"/>
    </source>
</evidence>
<gene>
    <name evidence="1" type="ORF">DI598_17005</name>
</gene>
<accession>A0A2W5EDJ1</accession>
<proteinExistence type="predicted"/>
<name>A0A2W5EDJ1_9SPHI</name>
<sequence>KAYIMIDDKIKTNVGQAIASKLTNPMAEPYKGEDFEKVAIHYYKALNYIGLDQPEEALVEAKRINIKLTQLNDKYSSNKNKYSKDAFAEIVQGILYEKVGDINNAFIAYRNAVDIYQSDSGQYLNVSIPLQLKKDVLRTAKELGFKYEYSTYKTKFEMEDFQIPTKPESEAIVFWENGLGPVKDQVKITASATDGAFLGTYDDDNGNIVIPIPAGVNLGINAIAIPKYVKRAPYYQNASLVVDGQNEIPFELSEDYYSIAKQCLRDRMMREVIDICVRFGAKKTVSKGLSLLANHFLGSTAETVTKWGADAAGAITEKADTRNWQSLPATISYIRVPLHEGENDFTIKKYSNGIASTDTIHLSYKNGIQIINYFDINEAVHFVSNRKYSESVPKKIATESKKASKKNTMLLTSN</sequence>
<feature type="non-terminal residue" evidence="1">
    <location>
        <position position="1"/>
    </location>
</feature>